<dbReference type="InterPro" id="IPR013785">
    <property type="entry name" value="Aldolase_TIM"/>
</dbReference>
<comment type="pathway">
    <text evidence="4">Amino-acid biosynthesis.</text>
</comment>
<proteinExistence type="inferred from homology"/>
<organism evidence="6 7">
    <name type="scientific">Mesoterricola silvestris</name>
    <dbReference type="NCBI Taxonomy" id="2927979"/>
    <lineage>
        <taxon>Bacteria</taxon>
        <taxon>Pseudomonadati</taxon>
        <taxon>Acidobacteriota</taxon>
        <taxon>Holophagae</taxon>
        <taxon>Holophagales</taxon>
        <taxon>Holophagaceae</taxon>
        <taxon>Mesoterricola</taxon>
    </lineage>
</organism>
<dbReference type="Pfam" id="PF00977">
    <property type="entry name" value="His_biosynth"/>
    <property type="match status" value="1"/>
</dbReference>
<dbReference type="SUPFAM" id="SSF51366">
    <property type="entry name" value="Ribulose-phoshate binding barrel"/>
    <property type="match status" value="1"/>
</dbReference>
<evidence type="ECO:0000256" key="2">
    <source>
        <dbReference type="ARBA" id="ARBA00022605"/>
    </source>
</evidence>
<reference evidence="7" key="1">
    <citation type="journal article" date="2023" name="Int. J. Syst. Evol. Microbiol.">
        <title>Mesoterricola silvestris gen. nov., sp. nov., Mesoterricola sediminis sp. nov., Geothrix oryzae sp. nov., Geothrix edaphica sp. nov., Geothrix rubra sp. nov., and Geothrix limicola sp. nov., six novel members of Acidobacteriota isolated from soils.</title>
        <authorList>
            <person name="Itoh H."/>
            <person name="Sugisawa Y."/>
            <person name="Mise K."/>
            <person name="Xu Z."/>
            <person name="Kuniyasu M."/>
            <person name="Ushijima N."/>
            <person name="Kawano K."/>
            <person name="Kobayashi E."/>
            <person name="Shiratori Y."/>
            <person name="Masuda Y."/>
            <person name="Senoo K."/>
        </authorList>
    </citation>
    <scope>NUCLEOTIDE SEQUENCE [LARGE SCALE GENOMIC DNA]</scope>
    <source>
        <strain evidence="7">W79</strain>
    </source>
</reference>
<dbReference type="GO" id="GO:0000105">
    <property type="term" value="P:L-histidine biosynthetic process"/>
    <property type="evidence" value="ECO:0007669"/>
    <property type="project" value="UniProtKB-KW"/>
</dbReference>
<evidence type="ECO:0000313" key="7">
    <source>
        <dbReference type="Proteomes" id="UP001238179"/>
    </source>
</evidence>
<dbReference type="KEGG" id="msil:METEAL_09100"/>
<keyword evidence="7" id="KW-1185">Reference proteome</keyword>
<dbReference type="AlphaFoldDB" id="A0AA48K809"/>
<name>A0AA48K809_9BACT</name>
<gene>
    <name evidence="6" type="ORF">METEAL_09100</name>
</gene>
<accession>A0AA48K809</accession>
<dbReference type="InterPro" id="IPR011060">
    <property type="entry name" value="RibuloseP-bd_barrel"/>
</dbReference>
<dbReference type="EMBL" id="AP027080">
    <property type="protein sequence ID" value="BDU71736.1"/>
    <property type="molecule type" value="Genomic_DNA"/>
</dbReference>
<dbReference type="Proteomes" id="UP001238179">
    <property type="component" value="Chromosome"/>
</dbReference>
<dbReference type="RefSeq" id="WP_316414639.1">
    <property type="nucleotide sequence ID" value="NZ_AP027080.1"/>
</dbReference>
<keyword evidence="2 5" id="KW-0028">Amino-acid biosynthesis</keyword>
<evidence type="ECO:0000256" key="4">
    <source>
        <dbReference type="ARBA" id="ARBA00029440"/>
    </source>
</evidence>
<sequence length="203" mass="21203">MDARRVVPTLLVQEGRVVDPADAADLGAPADWARRLELEGADGILFVERGRRLRRGWMLDVARTLFIPFALEASFADAGEIREALEDGADRVVLGDLEALEAARFGRARVTALLKAGGSTTLEDLRTLDGAGEILLDGEGPGMAGLCAGAAHLPTPILLRCADPARAAEALASGADGIAYPAGLMPPGAFKDLLGTAGIPLRR</sequence>
<comment type="similarity">
    <text evidence="1 5">Belongs to the HisA/HisF family.</text>
</comment>
<evidence type="ECO:0000256" key="5">
    <source>
        <dbReference type="RuleBase" id="RU003657"/>
    </source>
</evidence>
<keyword evidence="3 5" id="KW-0368">Histidine biosynthesis</keyword>
<evidence type="ECO:0000313" key="6">
    <source>
        <dbReference type="EMBL" id="BDU71736.1"/>
    </source>
</evidence>
<dbReference type="InterPro" id="IPR006062">
    <property type="entry name" value="His_biosynth"/>
</dbReference>
<protein>
    <submittedName>
        <fullName evidence="6">Uncharacterized protein</fullName>
    </submittedName>
</protein>
<dbReference type="Gene3D" id="3.20.20.70">
    <property type="entry name" value="Aldolase class I"/>
    <property type="match status" value="1"/>
</dbReference>
<evidence type="ECO:0000256" key="3">
    <source>
        <dbReference type="ARBA" id="ARBA00023102"/>
    </source>
</evidence>
<evidence type="ECO:0000256" key="1">
    <source>
        <dbReference type="ARBA" id="ARBA00009667"/>
    </source>
</evidence>